<gene>
    <name evidence="2" type="ORF">ACFPYJ_24195</name>
</gene>
<accession>A0ABW0W1X5</accession>
<feature type="compositionally biased region" description="Low complexity" evidence="1">
    <location>
        <begin position="147"/>
        <end position="173"/>
    </location>
</feature>
<feature type="region of interest" description="Disordered" evidence="1">
    <location>
        <begin position="1"/>
        <end position="25"/>
    </location>
</feature>
<protein>
    <submittedName>
        <fullName evidence="2">Uncharacterized protein</fullName>
    </submittedName>
</protein>
<evidence type="ECO:0000256" key="1">
    <source>
        <dbReference type="SAM" id="MobiDB-lite"/>
    </source>
</evidence>
<reference evidence="3" key="1">
    <citation type="journal article" date="2019" name="Int. J. Syst. Evol. Microbiol.">
        <title>The Global Catalogue of Microorganisms (GCM) 10K type strain sequencing project: providing services to taxonomists for standard genome sequencing and annotation.</title>
        <authorList>
            <consortium name="The Broad Institute Genomics Platform"/>
            <consortium name="The Broad Institute Genome Sequencing Center for Infectious Disease"/>
            <person name="Wu L."/>
            <person name="Ma J."/>
        </authorList>
    </citation>
    <scope>NUCLEOTIDE SEQUENCE [LARGE SCALE GENOMIC DNA]</scope>
    <source>
        <strain evidence="3">CGMCC 1.3240</strain>
    </source>
</reference>
<feature type="compositionally biased region" description="Low complexity" evidence="1">
    <location>
        <begin position="109"/>
        <end position="127"/>
    </location>
</feature>
<sequence length="245" mass="26460">MHSMNQQGNFQNQRMTSGMQSNTQSNAYQPLGFVQSHYQGIPNQQSGGQQSAAPVISHTGYSAAPQQGFGMSSTHGYAQQNAGFGSSASAGPVISHVGYKVGQDFRPNQSHSFASQQSSQGSMNNSQPVISHLGYASGQNFHPNQYQQTNQFAQQQQQQQQQQQTNQFAQQQQSGFGAANQGFNQFASNMHAVTSHNPVYQASNATSQAGPIISKVGYSSGNQQMGYASNQQASQTQNFGMNQRF</sequence>
<dbReference type="EMBL" id="JBHSOW010000092">
    <property type="protein sequence ID" value="MFC5652161.1"/>
    <property type="molecule type" value="Genomic_DNA"/>
</dbReference>
<organism evidence="2 3">
    <name type="scientific">Paenibacillus solisilvae</name>
    <dbReference type="NCBI Taxonomy" id="2486751"/>
    <lineage>
        <taxon>Bacteria</taxon>
        <taxon>Bacillati</taxon>
        <taxon>Bacillota</taxon>
        <taxon>Bacilli</taxon>
        <taxon>Bacillales</taxon>
        <taxon>Paenibacillaceae</taxon>
        <taxon>Paenibacillus</taxon>
    </lineage>
</organism>
<comment type="caution">
    <text evidence="2">The sequence shown here is derived from an EMBL/GenBank/DDBJ whole genome shotgun (WGS) entry which is preliminary data.</text>
</comment>
<feature type="compositionally biased region" description="Polar residues" evidence="1">
    <location>
        <begin position="137"/>
        <end position="146"/>
    </location>
</feature>
<name>A0ABW0W1X5_9BACL</name>
<keyword evidence="3" id="KW-1185">Reference proteome</keyword>
<feature type="region of interest" description="Disordered" evidence="1">
    <location>
        <begin position="105"/>
        <end position="174"/>
    </location>
</feature>
<evidence type="ECO:0000313" key="2">
    <source>
        <dbReference type="EMBL" id="MFC5652161.1"/>
    </source>
</evidence>
<evidence type="ECO:0000313" key="3">
    <source>
        <dbReference type="Proteomes" id="UP001596047"/>
    </source>
</evidence>
<dbReference type="Proteomes" id="UP001596047">
    <property type="component" value="Unassembled WGS sequence"/>
</dbReference>
<proteinExistence type="predicted"/>
<dbReference type="RefSeq" id="WP_379190793.1">
    <property type="nucleotide sequence ID" value="NZ_JBHSOW010000092.1"/>
</dbReference>